<organism evidence="2 3">
    <name type="scientific">Bacteroides nordii</name>
    <dbReference type="NCBI Taxonomy" id="291645"/>
    <lineage>
        <taxon>Bacteria</taxon>
        <taxon>Pseudomonadati</taxon>
        <taxon>Bacteroidota</taxon>
        <taxon>Bacteroidia</taxon>
        <taxon>Bacteroidales</taxon>
        <taxon>Bacteroidaceae</taxon>
        <taxon>Bacteroides</taxon>
    </lineage>
</organism>
<accession>A0A413VW86</accession>
<dbReference type="InterPro" id="IPR012334">
    <property type="entry name" value="Pectin_lyas_fold"/>
</dbReference>
<dbReference type="InterPro" id="IPR026444">
    <property type="entry name" value="Secre_tail"/>
</dbReference>
<dbReference type="SUPFAM" id="SSF51126">
    <property type="entry name" value="Pectin lyase-like"/>
    <property type="match status" value="1"/>
</dbReference>
<dbReference type="GeneID" id="69500687"/>
<feature type="signal peptide" evidence="1">
    <location>
        <begin position="1"/>
        <end position="23"/>
    </location>
</feature>
<evidence type="ECO:0000313" key="2">
    <source>
        <dbReference type="EMBL" id="RHB37862.1"/>
    </source>
</evidence>
<name>A0A413VW86_9BACE</name>
<sequence length="617" mass="67532">MRNNTKLLSLGIALTLCTGVLQAQDSWQSKLLKMSDDGSLTYVRDADGFVLPDFSQAGYKNGEPIPVVDLPDRTETISPLPDASADNTAHIQAAINKVGAYTPDGNGIRGVVLLKAGRYNVDGTINMTYPGVILRGEGNCYATTDSTVLFGRNAKEKAKRLILMGNSSAHNWGNGSGSNHTNVTTEKVMPGDYSFSVADASLYKAGDLICVKYPTTEAWLEAVWYGGNTNRNTDASMKWKAKDVDMSYHRYVTKVEGNTITLDAPLFYTLDKAYSQAYIYKINNAATIRHNIGIENLHISFERTPSTSKVNADQNCIYMSSLENSWVKGVSMTGFIHAGIKITSTTRSTIEDCYSIDPSGLCTGGTYYNFETYHRSQLVLLKNCYGRNGRHHYLSNGCATVSGIVVQNFRSELSLASSEGHRLWSQGILFDNWKEVGTVKNNAGKIGMFLRDNMGSGHGWGGTNSVFWNCDVQQGMIYLDKVPTGQNYAIGCTAKTIRKYRNTSVYTTGYIEGQKKKGLQPQSLYDAQLAARKKATGITIAKSDGQQPRVSVEKGRVVISSETMGHVNIYNVNGTQLQSFAVTTGNAVKSHLLASGVYVVNVQTKGRADYTTKVYVE</sequence>
<dbReference type="NCBIfam" id="TIGR04183">
    <property type="entry name" value="Por_Secre_tail"/>
    <property type="match status" value="1"/>
</dbReference>
<keyword evidence="1" id="KW-0732">Signal</keyword>
<dbReference type="EMBL" id="QSGO01000002">
    <property type="protein sequence ID" value="RHB37862.1"/>
    <property type="molecule type" value="Genomic_DNA"/>
</dbReference>
<dbReference type="Proteomes" id="UP000284379">
    <property type="component" value="Unassembled WGS sequence"/>
</dbReference>
<dbReference type="AlphaFoldDB" id="A0A413VW86"/>
<proteinExistence type="predicted"/>
<evidence type="ECO:0000256" key="1">
    <source>
        <dbReference type="SAM" id="SignalP"/>
    </source>
</evidence>
<dbReference type="RefSeq" id="WP_007484003.1">
    <property type="nucleotide sequence ID" value="NZ_CABJFV010000002.1"/>
</dbReference>
<comment type="caution">
    <text evidence="2">The sequence shown here is derived from an EMBL/GenBank/DDBJ whole genome shotgun (WGS) entry which is preliminary data.</text>
</comment>
<dbReference type="Gene3D" id="2.160.20.10">
    <property type="entry name" value="Single-stranded right-handed beta-helix, Pectin lyase-like"/>
    <property type="match status" value="2"/>
</dbReference>
<dbReference type="InterPro" id="IPR011050">
    <property type="entry name" value="Pectin_lyase_fold/virulence"/>
</dbReference>
<evidence type="ECO:0000313" key="3">
    <source>
        <dbReference type="Proteomes" id="UP000284379"/>
    </source>
</evidence>
<protein>
    <submittedName>
        <fullName evidence="2">T9SS C-terminal target domain-containing protein</fullName>
    </submittedName>
</protein>
<gene>
    <name evidence="2" type="ORF">DW888_02850</name>
</gene>
<reference evidence="2 3" key="1">
    <citation type="submission" date="2018-08" db="EMBL/GenBank/DDBJ databases">
        <title>A genome reference for cultivated species of the human gut microbiota.</title>
        <authorList>
            <person name="Zou Y."/>
            <person name="Xue W."/>
            <person name="Luo G."/>
        </authorList>
    </citation>
    <scope>NUCLEOTIDE SEQUENCE [LARGE SCALE GENOMIC DNA]</scope>
    <source>
        <strain evidence="2 3">AM40-30BH</strain>
    </source>
</reference>
<feature type="chain" id="PRO_5019117953" evidence="1">
    <location>
        <begin position="24"/>
        <end position="617"/>
    </location>
</feature>